<dbReference type="Proteomes" id="UP000001628">
    <property type="component" value="Unassembled WGS sequence"/>
</dbReference>
<sequence>MSIQATSVTTMYACRPGDRSGKGEMRCDDIATTLSGVISKLDFLLKSTSPNGNAVQGKG</sequence>
<dbReference type="EMBL" id="KN275961">
    <property type="protein sequence ID" value="KGM92033.1"/>
    <property type="molecule type" value="Genomic_DNA"/>
</dbReference>
<dbReference type="HOGENOM" id="CLU_2961418_0_0_1"/>
<dbReference type="GeneID" id="22587721"/>
<keyword evidence="2" id="KW-1185">Reference proteome</keyword>
<dbReference type="InParanoid" id="A0A0A0HUK4"/>
<gene>
    <name evidence="1" type="ORF">PADG_11824</name>
</gene>
<dbReference type="RefSeq" id="XP_010760543.1">
    <property type="nucleotide sequence ID" value="XM_010762241.1"/>
</dbReference>
<evidence type="ECO:0000313" key="1">
    <source>
        <dbReference type="EMBL" id="KGM92033.1"/>
    </source>
</evidence>
<organism evidence="1 2">
    <name type="scientific">Paracoccidioides brasiliensis (strain Pb18)</name>
    <dbReference type="NCBI Taxonomy" id="502780"/>
    <lineage>
        <taxon>Eukaryota</taxon>
        <taxon>Fungi</taxon>
        <taxon>Dikarya</taxon>
        <taxon>Ascomycota</taxon>
        <taxon>Pezizomycotina</taxon>
        <taxon>Eurotiomycetes</taxon>
        <taxon>Eurotiomycetidae</taxon>
        <taxon>Onygenales</taxon>
        <taxon>Ajellomycetaceae</taxon>
        <taxon>Paracoccidioides</taxon>
    </lineage>
</organism>
<dbReference type="VEuPathDB" id="FungiDB:PADG_11824"/>
<dbReference type="AlphaFoldDB" id="A0A0A0HUK4"/>
<name>A0A0A0HUK4_PARBD</name>
<reference evidence="1 2" key="1">
    <citation type="journal article" date="2011" name="PLoS Genet.">
        <title>Comparative genomic analysis of human fungal pathogens causing paracoccidioidomycosis.</title>
        <authorList>
            <person name="Desjardins C.A."/>
            <person name="Champion M.D."/>
            <person name="Holder J.W."/>
            <person name="Muszewska A."/>
            <person name="Goldberg J."/>
            <person name="Bailao A.M."/>
            <person name="Brigido M.M."/>
            <person name="Ferreira M.E."/>
            <person name="Garcia A.M."/>
            <person name="Grynberg M."/>
            <person name="Gujja S."/>
            <person name="Heiman D.I."/>
            <person name="Henn M.R."/>
            <person name="Kodira C.D."/>
            <person name="Leon-Narvaez H."/>
            <person name="Longo L.V."/>
            <person name="Ma L.J."/>
            <person name="Malavazi I."/>
            <person name="Matsuo A.L."/>
            <person name="Morais F.V."/>
            <person name="Pereira M."/>
            <person name="Rodriguez-Brito S."/>
            <person name="Sakthikumar S."/>
            <person name="Salem-Izacc S.M."/>
            <person name="Sykes S.M."/>
            <person name="Teixeira M.M."/>
            <person name="Vallejo M.C."/>
            <person name="Walter M.E."/>
            <person name="Yandava C."/>
            <person name="Young S."/>
            <person name="Zeng Q."/>
            <person name="Zucker J."/>
            <person name="Felipe M.S."/>
            <person name="Goldman G.H."/>
            <person name="Haas B.J."/>
            <person name="McEwen J.G."/>
            <person name="Nino-Vega G."/>
            <person name="Puccia R."/>
            <person name="San-Blas G."/>
            <person name="Soares C.M."/>
            <person name="Birren B.W."/>
            <person name="Cuomo C.A."/>
        </authorList>
    </citation>
    <scope>NUCLEOTIDE SEQUENCE [LARGE SCALE GENOMIC DNA]</scope>
    <source>
        <strain evidence="1 2">Pb18</strain>
    </source>
</reference>
<dbReference type="OMA" id="VATMYAY"/>
<proteinExistence type="predicted"/>
<accession>A0A0A0HUK4</accession>
<protein>
    <submittedName>
        <fullName evidence="1">Uncharacterized protein</fullName>
    </submittedName>
</protein>
<evidence type="ECO:0000313" key="2">
    <source>
        <dbReference type="Proteomes" id="UP000001628"/>
    </source>
</evidence>
<dbReference type="OrthoDB" id="10280339at2759"/>
<dbReference type="KEGG" id="pbn:PADG_11824"/>